<dbReference type="CDD" id="cd06223">
    <property type="entry name" value="PRTases_typeI"/>
    <property type="match status" value="1"/>
</dbReference>
<dbReference type="RefSeq" id="WP_163227938.1">
    <property type="nucleotide sequence ID" value="NZ_VYSG01000003.1"/>
</dbReference>
<gene>
    <name evidence="1" type="ORF">F6S87_06985</name>
</gene>
<dbReference type="InterPro" id="IPR029057">
    <property type="entry name" value="PRTase-like"/>
</dbReference>
<reference evidence="1 2" key="1">
    <citation type="submission" date="2019-09" db="EMBL/GenBank/DDBJ databases">
        <title>Phylogenetic characterization of a novel taxon of the genus Bifidobacterium: Bifidobacterium choloepi sp. nov.</title>
        <authorList>
            <person name="Modesto M."/>
            <person name="Satti M."/>
        </authorList>
    </citation>
    <scope>NUCLEOTIDE SEQUENCE [LARGE SCALE GENOMIC DNA]</scope>
    <source>
        <strain evidence="1 2">BRDM6</strain>
    </source>
</reference>
<evidence type="ECO:0000313" key="1">
    <source>
        <dbReference type="EMBL" id="NEG70338.1"/>
    </source>
</evidence>
<proteinExistence type="predicted"/>
<dbReference type="InterPro" id="IPR000836">
    <property type="entry name" value="PRTase_dom"/>
</dbReference>
<comment type="caution">
    <text evidence="1">The sequence shown here is derived from an EMBL/GenBank/DDBJ whole genome shotgun (WGS) entry which is preliminary data.</text>
</comment>
<name>A0A6I5N0B1_9BIFI</name>
<dbReference type="EMBL" id="VYSG01000003">
    <property type="protein sequence ID" value="NEG70338.1"/>
    <property type="molecule type" value="Genomic_DNA"/>
</dbReference>
<dbReference type="Gene3D" id="3.40.50.2020">
    <property type="match status" value="1"/>
</dbReference>
<organism evidence="1 2">
    <name type="scientific">Bifidobacterium choloepi</name>
    <dbReference type="NCBI Taxonomy" id="2614131"/>
    <lineage>
        <taxon>Bacteria</taxon>
        <taxon>Bacillati</taxon>
        <taxon>Actinomycetota</taxon>
        <taxon>Actinomycetes</taxon>
        <taxon>Bifidobacteriales</taxon>
        <taxon>Bifidobacteriaceae</taxon>
        <taxon>Bifidobacterium</taxon>
    </lineage>
</organism>
<dbReference type="SUPFAM" id="SSF53271">
    <property type="entry name" value="PRTase-like"/>
    <property type="match status" value="1"/>
</dbReference>
<dbReference type="Proteomes" id="UP000469292">
    <property type="component" value="Unassembled WGS sequence"/>
</dbReference>
<keyword evidence="2" id="KW-1185">Reference proteome</keyword>
<dbReference type="AlphaFoldDB" id="A0A6I5N0B1"/>
<sequence length="299" mass="33148">MMLPTPEERGAYEETLWRQIGNICKPVHYHSKHSLRCPTCGGPKEGGAVECNGCAALSRQCMQFSGSNDASLLADRVRIANYALNSNSGNNPNWAPGYSQMLRIMYDYKTHDDKEAARRESTKSQRILQWLLVDAFIMHWDCLTSIANGVYPTAWATVPSSKSSPRYGHPHPLNLLVRSLFAPTGIPELAIPEIQLQATQVKQHRSFNPDAFAIADSPTPDKLNHVILIEDTWTSGASVQSAAAQLKLHGAREVTIFCLARIVNQTYADSIDPHIFDAIANSSCGTTFCPWDPKRHGMR</sequence>
<accession>A0A6I5N0B1</accession>
<evidence type="ECO:0008006" key="3">
    <source>
        <dbReference type="Google" id="ProtNLM"/>
    </source>
</evidence>
<protein>
    <recommendedName>
        <fullName evidence="3">Phosphoribosyltransferase</fullName>
    </recommendedName>
</protein>
<evidence type="ECO:0000313" key="2">
    <source>
        <dbReference type="Proteomes" id="UP000469292"/>
    </source>
</evidence>